<dbReference type="Proteomes" id="UP001147760">
    <property type="component" value="Unassembled WGS sequence"/>
</dbReference>
<evidence type="ECO:0000256" key="2">
    <source>
        <dbReference type="SAM" id="MobiDB-lite"/>
    </source>
</evidence>
<reference evidence="4" key="2">
    <citation type="journal article" date="2023" name="IMA Fungus">
        <title>Comparative genomic study of the Penicillium genus elucidates a diverse pangenome and 15 lateral gene transfer events.</title>
        <authorList>
            <person name="Petersen C."/>
            <person name="Sorensen T."/>
            <person name="Nielsen M.R."/>
            <person name="Sondergaard T.E."/>
            <person name="Sorensen J.L."/>
            <person name="Fitzpatrick D.A."/>
            <person name="Frisvad J.C."/>
            <person name="Nielsen K.L."/>
        </authorList>
    </citation>
    <scope>NUCLEOTIDE SEQUENCE</scope>
    <source>
        <strain evidence="4">IBT 17660</strain>
    </source>
</reference>
<dbReference type="EMBL" id="JAPWDO010000003">
    <property type="protein sequence ID" value="KAJ5478593.1"/>
    <property type="molecule type" value="Genomic_DNA"/>
</dbReference>
<reference evidence="4" key="1">
    <citation type="submission" date="2022-12" db="EMBL/GenBank/DDBJ databases">
        <authorList>
            <person name="Petersen C."/>
        </authorList>
    </citation>
    <scope>NUCLEOTIDE SEQUENCE</scope>
    <source>
        <strain evidence="4">IBT 17660</strain>
    </source>
</reference>
<evidence type="ECO:0000259" key="3">
    <source>
        <dbReference type="Pfam" id="PF26434"/>
    </source>
</evidence>
<feature type="region of interest" description="Disordered" evidence="2">
    <location>
        <begin position="293"/>
        <end position="443"/>
    </location>
</feature>
<feature type="domain" description="YAG7-like dimerisation" evidence="3">
    <location>
        <begin position="150"/>
        <end position="233"/>
    </location>
</feature>
<dbReference type="OrthoDB" id="5399559at2759"/>
<feature type="coiled-coil region" evidence="1">
    <location>
        <begin position="112"/>
        <end position="140"/>
    </location>
</feature>
<name>A0A9W9WXJ9_9EURO</name>
<feature type="compositionally biased region" description="Basic residues" evidence="2">
    <location>
        <begin position="412"/>
        <end position="422"/>
    </location>
</feature>
<sequence>MPPASTTQKLKDEEKGSRASSVSKDPESPNSDVQENTYLKELQKTLRNAMKKLNSLGKVDAIIAENPDKSLDDLIEEKKINNDQKAQVLKKPSLQATVAQTEEQIGHYKQFAAQYEDRLAAQKAALVKAHEAELEAVRNNAIADATEASKKTLRQQFYTVTKFLCAAAILRRDGDAVSTESRAFEGVLFEVYAGNQSAVNSLLKIAEGADEKVNTVEGTTLEFTYGDVKQASDKFAPPDEAPEVAEEATHATDPTTDPTMANAGLTELQDTSLGAQAEPAASQADQVAPPIQALVSDGGNPIAEQTWAPTSDESSEWVKLPRNPEETDTGLQATPASADAGLNNGSVGADVTTQGENGAKSGGRRRHGQRGGRGRNDAKRTGEGRGGEGRGAEGRGGEGRAGEGRGGEGRGRAGRRGGRGGRGRGGGASGPASGSAEVPASSE</sequence>
<feature type="compositionally biased region" description="Basic residues" evidence="2">
    <location>
        <begin position="362"/>
        <end position="373"/>
    </location>
</feature>
<feature type="compositionally biased region" description="Low complexity" evidence="2">
    <location>
        <begin position="251"/>
        <end position="262"/>
    </location>
</feature>
<evidence type="ECO:0000313" key="4">
    <source>
        <dbReference type="EMBL" id="KAJ5478593.1"/>
    </source>
</evidence>
<feature type="region of interest" description="Disordered" evidence="2">
    <location>
        <begin position="232"/>
        <end position="262"/>
    </location>
</feature>
<comment type="caution">
    <text evidence="4">The sequence shown here is derived from an EMBL/GenBank/DDBJ whole genome shotgun (WGS) entry which is preliminary data.</text>
</comment>
<accession>A0A9W9WXJ9</accession>
<feature type="compositionally biased region" description="Polar residues" evidence="2">
    <location>
        <begin position="18"/>
        <end position="36"/>
    </location>
</feature>
<protein>
    <recommendedName>
        <fullName evidence="3">YAG7-like dimerisation domain-containing protein</fullName>
    </recommendedName>
</protein>
<feature type="region of interest" description="Disordered" evidence="2">
    <location>
        <begin position="1"/>
        <end position="36"/>
    </location>
</feature>
<keyword evidence="1" id="KW-0175">Coiled coil</keyword>
<organism evidence="4 5">
    <name type="scientific">Penicillium desertorum</name>
    <dbReference type="NCBI Taxonomy" id="1303715"/>
    <lineage>
        <taxon>Eukaryota</taxon>
        <taxon>Fungi</taxon>
        <taxon>Dikarya</taxon>
        <taxon>Ascomycota</taxon>
        <taxon>Pezizomycotina</taxon>
        <taxon>Eurotiomycetes</taxon>
        <taxon>Eurotiomycetidae</taxon>
        <taxon>Eurotiales</taxon>
        <taxon>Aspergillaceae</taxon>
        <taxon>Penicillium</taxon>
    </lineage>
</organism>
<gene>
    <name evidence="4" type="ORF">N7530_004102</name>
</gene>
<evidence type="ECO:0000256" key="1">
    <source>
        <dbReference type="SAM" id="Coils"/>
    </source>
</evidence>
<feature type="compositionally biased region" description="Polar residues" evidence="2">
    <location>
        <begin position="343"/>
        <end position="356"/>
    </location>
</feature>
<proteinExistence type="predicted"/>
<keyword evidence="5" id="KW-1185">Reference proteome</keyword>
<feature type="compositionally biased region" description="Basic and acidic residues" evidence="2">
    <location>
        <begin position="374"/>
        <end position="411"/>
    </location>
</feature>
<dbReference type="Pfam" id="PF26434">
    <property type="entry name" value="YAG7_C"/>
    <property type="match status" value="1"/>
</dbReference>
<evidence type="ECO:0000313" key="5">
    <source>
        <dbReference type="Proteomes" id="UP001147760"/>
    </source>
</evidence>
<dbReference type="AlphaFoldDB" id="A0A9W9WXJ9"/>
<dbReference type="InterPro" id="IPR058602">
    <property type="entry name" value="YAG7_dimerisation_dom"/>
</dbReference>